<gene>
    <name evidence="1" type="ORF">C4D60_Mb04t08780</name>
</gene>
<organism evidence="1 2">
    <name type="scientific">Musa balbisiana</name>
    <name type="common">Banana</name>
    <dbReference type="NCBI Taxonomy" id="52838"/>
    <lineage>
        <taxon>Eukaryota</taxon>
        <taxon>Viridiplantae</taxon>
        <taxon>Streptophyta</taxon>
        <taxon>Embryophyta</taxon>
        <taxon>Tracheophyta</taxon>
        <taxon>Spermatophyta</taxon>
        <taxon>Magnoliopsida</taxon>
        <taxon>Liliopsida</taxon>
        <taxon>Zingiberales</taxon>
        <taxon>Musaceae</taxon>
        <taxon>Musa</taxon>
    </lineage>
</organism>
<dbReference type="AlphaFoldDB" id="A0A4S8KAM7"/>
<dbReference type="EMBL" id="PYDT01000001">
    <property type="protein sequence ID" value="THU72122.1"/>
    <property type="molecule type" value="Genomic_DNA"/>
</dbReference>
<evidence type="ECO:0000313" key="1">
    <source>
        <dbReference type="EMBL" id="THU72122.1"/>
    </source>
</evidence>
<protein>
    <submittedName>
        <fullName evidence="1">Uncharacterized protein</fullName>
    </submittedName>
</protein>
<comment type="caution">
    <text evidence="1">The sequence shown here is derived from an EMBL/GenBank/DDBJ whole genome shotgun (WGS) entry which is preliminary data.</text>
</comment>
<proteinExistence type="predicted"/>
<reference evidence="1 2" key="1">
    <citation type="journal article" date="2019" name="Nat. Plants">
        <title>Genome sequencing of Musa balbisiana reveals subgenome evolution and function divergence in polyploid bananas.</title>
        <authorList>
            <person name="Yao X."/>
        </authorList>
    </citation>
    <scope>NUCLEOTIDE SEQUENCE [LARGE SCALE GENOMIC DNA]</scope>
    <source>
        <strain evidence="2">cv. DH-PKW</strain>
        <tissue evidence="1">Leaves</tissue>
    </source>
</reference>
<accession>A0A4S8KAM7</accession>
<dbReference type="Proteomes" id="UP000317650">
    <property type="component" value="Chromosome 4"/>
</dbReference>
<keyword evidence="2" id="KW-1185">Reference proteome</keyword>
<name>A0A4S8KAM7_MUSBA</name>
<evidence type="ECO:0000313" key="2">
    <source>
        <dbReference type="Proteomes" id="UP000317650"/>
    </source>
</evidence>
<sequence length="227" mass="25150">MKPDIDRRLGGFGTKKDAVRAFSRSGSSYLELSFGPSQNPNPETLVVAASIDGSIANLSVSLCSLDERRQKQGQKGMEKMFGKNRHEIISTCEDRKYPATFLALMALPFSKAVSGLYVALYWRSHVVSIGTQGLCIWLTPIPYWYKHECKNEIGTHSDLSLRSHISVSIELILNRWNSLLIRLFLFPFALLKVTDIGGHGAGYAYMVFRLQISGHGALGDALALITI</sequence>